<accession>A0AC61MSJ7</accession>
<proteinExistence type="predicted"/>
<dbReference type="EMBL" id="CP066744">
    <property type="protein sequence ID" value="QQK08572.1"/>
    <property type="molecule type" value="Genomic_DNA"/>
</dbReference>
<organism evidence="1 2">
    <name type="scientific">Miniphocaeibacter halophilus</name>
    <dbReference type="NCBI Taxonomy" id="2931922"/>
    <lineage>
        <taxon>Bacteria</taxon>
        <taxon>Bacillati</taxon>
        <taxon>Bacillota</taxon>
        <taxon>Tissierellia</taxon>
        <taxon>Tissierellales</taxon>
        <taxon>Peptoniphilaceae</taxon>
        <taxon>Miniphocaeibacter</taxon>
    </lineage>
</organism>
<dbReference type="Proteomes" id="UP000595814">
    <property type="component" value="Chromosome"/>
</dbReference>
<protein>
    <submittedName>
        <fullName evidence="1">YcxB family protein</fullName>
    </submittedName>
</protein>
<name>A0AC61MSJ7_9FIRM</name>
<evidence type="ECO:0000313" key="1">
    <source>
        <dbReference type="EMBL" id="QQK08572.1"/>
    </source>
</evidence>
<keyword evidence="2" id="KW-1185">Reference proteome</keyword>
<sequence length="166" mass="19661">MEPELLYRNEYILKKEDLKKFYNLIFAKYKIILFTIGIVGIIIGFLFLRAKEEIIGIILLLVSIFVMGMSFYIVRYLVKKRHLNLQYIIKFYNTNLILTVGENKENIRYELIEKVLEVDDAFYLMISSRDGIIVKKKSFVKGSYNKFYDFINKKVKTEEIIEVKGG</sequence>
<gene>
    <name evidence="1" type="ORF">JFY71_03260</name>
</gene>
<evidence type="ECO:0000313" key="2">
    <source>
        <dbReference type="Proteomes" id="UP000595814"/>
    </source>
</evidence>
<reference evidence="1 2" key="1">
    <citation type="journal article" date="2022" name="Int. J. Syst. Evol. Microbiol.">
        <title>Miniphocaeibacter halophilus sp. nov., an ammonium-tolerant acetate-producing bacterium isolated from a biogas system.</title>
        <authorList>
            <person name="Schnurer A."/>
            <person name="Singh A."/>
            <person name="Bi S."/>
            <person name="Qiao W."/>
            <person name="Westerholm M."/>
        </authorList>
    </citation>
    <scope>NUCLEOTIDE SEQUENCE [LARGE SCALE GENOMIC DNA]</scope>
    <source>
        <strain evidence="1 2">AMB_01</strain>
    </source>
</reference>